<feature type="repeat" description="WD" evidence="3">
    <location>
        <begin position="390"/>
        <end position="422"/>
    </location>
</feature>
<protein>
    <recommendedName>
        <fullName evidence="6">LisH domain-containing protein</fullName>
    </recommendedName>
</protein>
<proteinExistence type="predicted"/>
<accession>A0A9Q0FMT1</accession>
<dbReference type="InterPro" id="IPR015943">
    <property type="entry name" value="WD40/YVTN_repeat-like_dom_sf"/>
</dbReference>
<keyword evidence="5" id="KW-1185">Reference proteome</keyword>
<dbReference type="Pfam" id="PF00400">
    <property type="entry name" value="WD40"/>
    <property type="match status" value="5"/>
</dbReference>
<keyword evidence="2" id="KW-0677">Repeat</keyword>
<dbReference type="EMBL" id="JAKUCV010004737">
    <property type="protein sequence ID" value="KAJ4834278.1"/>
    <property type="molecule type" value="Genomic_DNA"/>
</dbReference>
<sequence length="658" mass="73940">MGSSNDFPWDAQKMFDLYLHDYMVKRNMHSTAAIFSQEANVSARPVVIDPPDGFLREWWSFFYDTYFTGQPMHQGVGAEGSSVQTEQTAQNVGQNFRPLVPKVPVHQQQLGQFLDGANLDRLMGQSARRMQAARTLEEGQNPRHLATNFNPNLLQLDANQLNFLRLSGAANSRRLRILPFMKHRETYSLELDILLLAPNLLPQYPSSTEQCKLPSESSRHRQYIVSANSANSQNQDLISAMITSEEKNSKVQTVEYRIRYRITLSNPESQTMVQLHYQQKESEVFRRRSRKSNFGRACLDAEVADENVESFFSSNDDNIDDKGVYFSSLIGRGRNDRKEFNFQEFCCLRPNKSKVLCCNFSSDGKILATGGHEKKVAIWNMETLGVTKPSDGHSLLITDVRFRRSSTIFATSSFDRTVKIWDAANQFVYLSGFNSQVVSCCLPNNASTYIVMQPSKSLISFSGHSEQVMSLDFHPRKVDLLCSCDTNDEIRLWNVKKSTCVRVSQGGIKQVRFQPQCGKLLATATGNNINVIDVEIGDIQFNLKGHTKDVLSICWDASGKFIASVSEDSARVWSAVDGSCIHALHSNGNKFRSCTFHPGYSQLLIIGGYQVLELWNPTEGNKTISVSAHNGLIAALADSLETEMVASASHDQCVKLWH</sequence>
<dbReference type="PANTHER" id="PTHR44376:SF8">
    <property type="entry name" value="TRANSCRIPTIONAL COREPRESSOR LEUNIG-LIKE"/>
    <property type="match status" value="1"/>
</dbReference>
<dbReference type="InterPro" id="IPR036322">
    <property type="entry name" value="WD40_repeat_dom_sf"/>
</dbReference>
<evidence type="ECO:0000256" key="2">
    <source>
        <dbReference type="ARBA" id="ARBA00022737"/>
    </source>
</evidence>
<reference evidence="4" key="1">
    <citation type="submission" date="2022-02" db="EMBL/GenBank/DDBJ databases">
        <authorList>
            <person name="Henning P.M."/>
            <person name="McCubbin A.G."/>
            <person name="Shore J.S."/>
        </authorList>
    </citation>
    <scope>NUCLEOTIDE SEQUENCE</scope>
    <source>
        <strain evidence="4">F60SS</strain>
        <tissue evidence="4">Leaves</tissue>
    </source>
</reference>
<feature type="repeat" description="WD" evidence="3">
    <location>
        <begin position="348"/>
        <end position="383"/>
    </location>
</feature>
<dbReference type="InterPro" id="IPR044716">
    <property type="entry name" value="LEUNIG-like"/>
</dbReference>
<name>A0A9Q0FMT1_9ROSI</name>
<dbReference type="InterPro" id="IPR006594">
    <property type="entry name" value="LisH"/>
</dbReference>
<dbReference type="PROSITE" id="PS50082">
    <property type="entry name" value="WD_REPEATS_2"/>
    <property type="match status" value="4"/>
</dbReference>
<dbReference type="InterPro" id="IPR019775">
    <property type="entry name" value="WD40_repeat_CS"/>
</dbReference>
<dbReference type="SUPFAM" id="SSF50978">
    <property type="entry name" value="WD40 repeat-like"/>
    <property type="match status" value="1"/>
</dbReference>
<dbReference type="PROSITE" id="PS50294">
    <property type="entry name" value="WD_REPEATS_REGION"/>
    <property type="match status" value="4"/>
</dbReference>
<feature type="repeat" description="WD" evidence="3">
    <location>
        <begin position="461"/>
        <end position="503"/>
    </location>
</feature>
<evidence type="ECO:0000313" key="5">
    <source>
        <dbReference type="Proteomes" id="UP001141552"/>
    </source>
</evidence>
<dbReference type="OrthoDB" id="47802at2759"/>
<dbReference type="InterPro" id="IPR001680">
    <property type="entry name" value="WD40_rpt"/>
</dbReference>
<dbReference type="PANTHER" id="PTHR44376">
    <property type="entry name" value="TRANSCRIPTIONAL REGULATOR OF FILAMENTOUS GROWTH FLO8"/>
    <property type="match status" value="1"/>
</dbReference>
<reference evidence="4" key="2">
    <citation type="journal article" date="2023" name="Plants (Basel)">
        <title>Annotation of the Turnera subulata (Passifloraceae) Draft Genome Reveals the S-Locus Evolved after the Divergence of Turneroideae from Passifloroideae in a Stepwise Manner.</title>
        <authorList>
            <person name="Henning P.M."/>
            <person name="Roalson E.H."/>
            <person name="Mir W."/>
            <person name="McCubbin A.G."/>
            <person name="Shore J.S."/>
        </authorList>
    </citation>
    <scope>NUCLEOTIDE SEQUENCE</scope>
    <source>
        <strain evidence="4">F60SS</strain>
    </source>
</reference>
<comment type="caution">
    <text evidence="4">The sequence shown here is derived from an EMBL/GenBank/DDBJ whole genome shotgun (WGS) entry which is preliminary data.</text>
</comment>
<feature type="repeat" description="WD" evidence="3">
    <location>
        <begin position="626"/>
        <end position="658"/>
    </location>
</feature>
<dbReference type="SMART" id="SM00320">
    <property type="entry name" value="WD40"/>
    <property type="match status" value="7"/>
</dbReference>
<dbReference type="AlphaFoldDB" id="A0A9Q0FMT1"/>
<dbReference type="Gene3D" id="2.130.10.10">
    <property type="entry name" value="YVTN repeat-like/Quinoprotein amine dehydrogenase"/>
    <property type="match status" value="3"/>
</dbReference>
<organism evidence="4 5">
    <name type="scientific">Turnera subulata</name>
    <dbReference type="NCBI Taxonomy" id="218843"/>
    <lineage>
        <taxon>Eukaryota</taxon>
        <taxon>Viridiplantae</taxon>
        <taxon>Streptophyta</taxon>
        <taxon>Embryophyta</taxon>
        <taxon>Tracheophyta</taxon>
        <taxon>Spermatophyta</taxon>
        <taxon>Magnoliopsida</taxon>
        <taxon>eudicotyledons</taxon>
        <taxon>Gunneridae</taxon>
        <taxon>Pentapetalae</taxon>
        <taxon>rosids</taxon>
        <taxon>fabids</taxon>
        <taxon>Malpighiales</taxon>
        <taxon>Passifloraceae</taxon>
        <taxon>Turnera</taxon>
    </lineage>
</organism>
<gene>
    <name evidence="4" type="ORF">Tsubulata_028317</name>
</gene>
<dbReference type="Proteomes" id="UP001141552">
    <property type="component" value="Unassembled WGS sequence"/>
</dbReference>
<evidence type="ECO:0000256" key="1">
    <source>
        <dbReference type="ARBA" id="ARBA00022574"/>
    </source>
</evidence>
<keyword evidence="1 3" id="KW-0853">WD repeat</keyword>
<evidence type="ECO:0000256" key="3">
    <source>
        <dbReference type="PROSITE-ProRule" id="PRU00221"/>
    </source>
</evidence>
<evidence type="ECO:0008006" key="6">
    <source>
        <dbReference type="Google" id="ProtNLM"/>
    </source>
</evidence>
<dbReference type="PROSITE" id="PS50896">
    <property type="entry name" value="LISH"/>
    <property type="match status" value="1"/>
</dbReference>
<dbReference type="CDD" id="cd00200">
    <property type="entry name" value="WD40"/>
    <property type="match status" value="1"/>
</dbReference>
<evidence type="ECO:0000313" key="4">
    <source>
        <dbReference type="EMBL" id="KAJ4834278.1"/>
    </source>
</evidence>
<dbReference type="GO" id="GO:0003714">
    <property type="term" value="F:transcription corepressor activity"/>
    <property type="evidence" value="ECO:0007669"/>
    <property type="project" value="InterPro"/>
</dbReference>
<dbReference type="PROSITE" id="PS00678">
    <property type="entry name" value="WD_REPEATS_1"/>
    <property type="match status" value="1"/>
</dbReference>